<dbReference type="RefSeq" id="WP_199017879.1">
    <property type="nucleotide sequence ID" value="NZ_JAELUP010000006.1"/>
</dbReference>
<gene>
    <name evidence="2" type="ORF">JFN88_03365</name>
</gene>
<evidence type="ECO:0000313" key="3">
    <source>
        <dbReference type="Proteomes" id="UP000640274"/>
    </source>
</evidence>
<feature type="domain" description="MrfA-like Zn-binding" evidence="1">
    <location>
        <begin position="477"/>
        <end position="578"/>
    </location>
</feature>
<evidence type="ECO:0000313" key="2">
    <source>
        <dbReference type="EMBL" id="MBJ6360361.1"/>
    </source>
</evidence>
<dbReference type="Pfam" id="PF09369">
    <property type="entry name" value="MZB"/>
    <property type="match status" value="1"/>
</dbReference>
<sequence>MIEQFKEKVGLNLVTHSVRASQAVLQYGVGAMVDFPDQTLMTAAPEYWNDIRKIYDERFAKALGVECFAMPLDISYARFPEWYFCPKCRKFQPIEHWVAEFKKSGKTALKYDSNMIRHLQCLDCGQDLVVARIVTVCEHGHINDFPWVKWVHRQSKKSICGTPLLKFKTGASGAEGLEGLSISCSCGASVTLKNAFNKDIFEGLDKESDTSEFRCEGRHPQKHTKEKCTLHPKTVQRGSSSVYFPLVHSSLVIPPYADQINAKIEKSKAFADCMTIIEDEDPEDKIDTINKRLPKWIDKIALETGAVKSDIERILRRKWLDKENVEIDVMSVKYRSEEYEALSGEVGTPPNAGDDFSREEMSMDDYKLPYIKAISLIDKVRVVNALIGFSRINPVISKTDEGFVHIKESGTKWYPAYEVRGEGIFIEFEQSAIDGWIQNNPVVTERAGRINENYALSFIGQNHQRKISPKFVLLHTLSHLLIKELSFECGYSVASLSERIYCAEGVEGKQMAGIFIYTASGDAEGTLGGLVRQGRPDAFSRIFKKAITSARTCSNDPVCILSRGQGRESLNLAACHACGLLPETCCEERNGFLDRGLVVGTFKDKNIGFFKDFV</sequence>
<dbReference type="Proteomes" id="UP000640274">
    <property type="component" value="Unassembled WGS sequence"/>
</dbReference>
<evidence type="ECO:0000259" key="1">
    <source>
        <dbReference type="Pfam" id="PF09369"/>
    </source>
</evidence>
<dbReference type="AlphaFoldDB" id="A0A934IW24"/>
<dbReference type="NCBIfam" id="NF038324">
    <property type="entry name" value="DrmB_fam"/>
    <property type="match status" value="1"/>
</dbReference>
<dbReference type="EMBL" id="JAELUP010000006">
    <property type="protein sequence ID" value="MBJ6360361.1"/>
    <property type="molecule type" value="Genomic_DNA"/>
</dbReference>
<protein>
    <submittedName>
        <fullName evidence="2">DUF1998 domain-containing protein</fullName>
    </submittedName>
</protein>
<name>A0A934IW24_9BACL</name>
<reference evidence="2" key="1">
    <citation type="submission" date="2020-12" db="EMBL/GenBank/DDBJ databases">
        <authorList>
            <person name="Huq M.A."/>
        </authorList>
    </citation>
    <scope>NUCLEOTIDE SEQUENCE</scope>
    <source>
        <strain evidence="2">MAHUQ-46</strain>
    </source>
</reference>
<organism evidence="2 3">
    <name type="scientific">Paenibacillus roseus</name>
    <dbReference type="NCBI Taxonomy" id="2798579"/>
    <lineage>
        <taxon>Bacteria</taxon>
        <taxon>Bacillati</taxon>
        <taxon>Bacillota</taxon>
        <taxon>Bacilli</taxon>
        <taxon>Bacillales</taxon>
        <taxon>Paenibacillaceae</taxon>
        <taxon>Paenibacillus</taxon>
    </lineage>
</organism>
<accession>A0A934IW24</accession>
<keyword evidence="3" id="KW-1185">Reference proteome</keyword>
<comment type="caution">
    <text evidence="2">The sequence shown here is derived from an EMBL/GenBank/DDBJ whole genome shotgun (WGS) entry which is preliminary data.</text>
</comment>
<proteinExistence type="predicted"/>
<dbReference type="InterPro" id="IPR047721">
    <property type="entry name" value="DrmB"/>
</dbReference>
<dbReference type="InterPro" id="IPR018973">
    <property type="entry name" value="MZB"/>
</dbReference>